<name>A0A4Z0NKA9_9HYPH</name>
<dbReference type="RefSeq" id="WP_135417910.1">
    <property type="nucleotide sequence ID" value="NZ_SRLB01000021.1"/>
</dbReference>
<evidence type="ECO:0000313" key="2">
    <source>
        <dbReference type="Proteomes" id="UP000297535"/>
    </source>
</evidence>
<organism evidence="1 2">
    <name type="scientific">Methylobacterium nonmethylotrophicum</name>
    <dbReference type="NCBI Taxonomy" id="1141884"/>
    <lineage>
        <taxon>Bacteria</taxon>
        <taxon>Pseudomonadati</taxon>
        <taxon>Pseudomonadota</taxon>
        <taxon>Alphaproteobacteria</taxon>
        <taxon>Hyphomicrobiales</taxon>
        <taxon>Methylobacteriaceae</taxon>
        <taxon>Methylobacterium</taxon>
    </lineage>
</organism>
<comment type="caution">
    <text evidence="1">The sequence shown here is derived from an EMBL/GenBank/DDBJ whole genome shotgun (WGS) entry which is preliminary data.</text>
</comment>
<evidence type="ECO:0000313" key="1">
    <source>
        <dbReference type="EMBL" id="TGD96196.1"/>
    </source>
</evidence>
<gene>
    <name evidence="1" type="ORF">EU555_24900</name>
</gene>
<keyword evidence="2" id="KW-1185">Reference proteome</keyword>
<sequence length="70" mass="7988">MKLFRIIRARWLTRGACADHRRAERQWQLAEAYMVRARARLDVAGAILEDERIALTHAAPDMDGKAPEDG</sequence>
<dbReference type="AlphaFoldDB" id="A0A4Z0NKA9"/>
<dbReference type="OrthoDB" id="8005022at2"/>
<dbReference type="Proteomes" id="UP000297535">
    <property type="component" value="Unassembled WGS sequence"/>
</dbReference>
<reference evidence="1 2" key="1">
    <citation type="submission" date="2019-04" db="EMBL/GenBank/DDBJ databases">
        <authorList>
            <person name="Feng G."/>
            <person name="Zhu H."/>
        </authorList>
    </citation>
    <scope>NUCLEOTIDE SEQUENCE [LARGE SCALE GENOMIC DNA]</scope>
    <source>
        <strain evidence="1 2">6HR-1</strain>
    </source>
</reference>
<dbReference type="EMBL" id="SRLB01000021">
    <property type="protein sequence ID" value="TGD96196.1"/>
    <property type="molecule type" value="Genomic_DNA"/>
</dbReference>
<proteinExistence type="predicted"/>
<accession>A0A4Z0NKA9</accession>
<protein>
    <submittedName>
        <fullName evidence="1">Uncharacterized protein</fullName>
    </submittedName>
</protein>